<dbReference type="AlphaFoldDB" id="F0V329"/>
<evidence type="ECO:0000313" key="1">
    <source>
        <dbReference type="EMBL" id="CBZ40251.1"/>
    </source>
</evidence>
<gene>
    <name evidence="1" type="ORF">MSUIS_01580</name>
</gene>
<evidence type="ECO:0000313" key="2">
    <source>
        <dbReference type="Proteomes" id="UP000008645"/>
    </source>
</evidence>
<dbReference type="KEGG" id="msk:MSUIS_01580"/>
<dbReference type="Proteomes" id="UP000008645">
    <property type="component" value="Chromosome"/>
</dbReference>
<name>F0V329_MYCS3</name>
<reference evidence="1 2" key="1">
    <citation type="journal article" date="2011" name="J. Bacteriol.">
        <title>Complete genome sequence of the hemotrophic Mycoplasma suis strain KI3806.</title>
        <authorList>
            <person name="Oehlerking J."/>
            <person name="Kube M."/>
            <person name="Felder K.M."/>
            <person name="Matter D."/>
            <person name="Wittenbrink M.M."/>
            <person name="Schwarzenbach S."/>
            <person name="Kramer M.M."/>
            <person name="Hoelzle K."/>
            <person name="Hoelzle L.E."/>
        </authorList>
    </citation>
    <scope>NUCLEOTIDE SEQUENCE [LARGE SCALE GENOMIC DNA]</scope>
    <source>
        <strain evidence="2">KI_3806</strain>
    </source>
</reference>
<dbReference type="EMBL" id="FQ790233">
    <property type="protein sequence ID" value="CBZ40251.1"/>
    <property type="molecule type" value="Genomic_DNA"/>
</dbReference>
<protein>
    <submittedName>
        <fullName evidence="1">Uncharacterized protein</fullName>
    </submittedName>
</protein>
<accession>F0V329</accession>
<dbReference type="HOGENOM" id="CLU_116230_0_0_14"/>
<sequence length="203" mass="22552">MSIFGINKLAAITLALGVSAAGGGLGLGYVFQNNDLGIFKKEKFVGKEVDSSKDSKIHGDSDDSSLVLEKTKKPEVDLSLATEVIYKGETFMGGPACQIWPKEVVGNSEPINSEECDDKVKKLWPKDGLEQQPEIWLRASETNAFTFFNRKFGLPQNNKNFLTKRGEKWTYSNRDCVNKQDTEFPEKIVVSCNPTTPLNPLTR</sequence>
<proteinExistence type="predicted"/>
<organism evidence="1 2">
    <name type="scientific">Mycoplasma suis (strain KI_3806)</name>
    <dbReference type="NCBI Taxonomy" id="708248"/>
    <lineage>
        <taxon>Bacteria</taxon>
        <taxon>Bacillati</taxon>
        <taxon>Mycoplasmatota</taxon>
        <taxon>Mollicutes</taxon>
        <taxon>Mycoplasmataceae</taxon>
        <taxon>Mycoplasma</taxon>
    </lineage>
</organism>
<dbReference type="RefSeq" id="WP_013608863.1">
    <property type="nucleotide sequence ID" value="NC_015153.1"/>
</dbReference>